<reference evidence="1" key="1">
    <citation type="submission" date="2022-12" db="EMBL/GenBank/DDBJ databases">
        <title>Genome Sequence of Lasiodiplodia mahajangana.</title>
        <authorList>
            <person name="Buettner E."/>
        </authorList>
    </citation>
    <scope>NUCLEOTIDE SEQUENCE</scope>
    <source>
        <strain evidence="1">VT137</strain>
    </source>
</reference>
<name>A0ACC2JK43_9PEZI</name>
<dbReference type="Proteomes" id="UP001153332">
    <property type="component" value="Unassembled WGS sequence"/>
</dbReference>
<keyword evidence="2" id="KW-1185">Reference proteome</keyword>
<evidence type="ECO:0000313" key="1">
    <source>
        <dbReference type="EMBL" id="KAJ8127801.1"/>
    </source>
</evidence>
<comment type="caution">
    <text evidence="1">The sequence shown here is derived from an EMBL/GenBank/DDBJ whole genome shotgun (WGS) entry which is preliminary data.</text>
</comment>
<evidence type="ECO:0000313" key="2">
    <source>
        <dbReference type="Proteomes" id="UP001153332"/>
    </source>
</evidence>
<organism evidence="1 2">
    <name type="scientific">Lasiodiplodia mahajangana</name>
    <dbReference type="NCBI Taxonomy" id="1108764"/>
    <lineage>
        <taxon>Eukaryota</taxon>
        <taxon>Fungi</taxon>
        <taxon>Dikarya</taxon>
        <taxon>Ascomycota</taxon>
        <taxon>Pezizomycotina</taxon>
        <taxon>Dothideomycetes</taxon>
        <taxon>Dothideomycetes incertae sedis</taxon>
        <taxon>Botryosphaeriales</taxon>
        <taxon>Botryosphaeriaceae</taxon>
        <taxon>Lasiodiplodia</taxon>
    </lineage>
</organism>
<dbReference type="EMBL" id="JAPUUL010001296">
    <property type="protein sequence ID" value="KAJ8127801.1"/>
    <property type="molecule type" value="Genomic_DNA"/>
</dbReference>
<protein>
    <submittedName>
        <fullName evidence="1">Uncharacterized protein</fullName>
    </submittedName>
</protein>
<gene>
    <name evidence="1" type="ORF">O1611_g5834</name>
</gene>
<accession>A0ACC2JK43</accession>
<sequence length="1258" mass="139961">MEAENSEKGDPSPDPATEPVSDDSSSSSNDKPLADLVDSMAADLITRLEYGIGNNKIDEVRTLLSSRDDLLEALIDYEFDEDDGKGDRSRIIKLTPLAFAAALDRASIIELLLERNADVNAEILVIGGTALHMSARYGTKASVDLLLARTTNINLRDGRGSSPLHLASRYNKREIVACLLDAKADFDLRRDDGCTPFHEAAAYGNVEILKLLYERGSKKYINEGDVNANTPLILATSNGMYDATKWLLSVGAAIEQAGSQQTPLTNACAKGNVGIVSLLLDNGANIHKTNTVSQTPILAACSYTKLEVVKELIRRGALASDVGQTGWTCFHNVIWSEEKSSSVIKEIFRLLLSAGADINRSNKAGDTPLGFACLKQKIWHVECLLDSGANINQKNPLSGDTALMVACRKPDDQVVKTLLQRNADMTTTNKEGLTALGIATIYELKNVKALIQGGANVIALDRRGYTALRYALQGMNREIGFELLVAEQYHSRNTTLKDRSIDLVHDTAAVGSKLLEHLANGEFKGLDRLHAIMFWAVSNDALELTRKCVEIDQEVLEWCREGSTWLHIASGNGSVQAVEFLLDTIAKTPDQVASWVAAGAIIKQNSRGDSPLTLSLNRPQDEIQNLFWKKIRQLRDTDTAFIDMYSVAADRILELLARYEKAGYEDILKEFLQRWYSEEAKGLELNTALHWAVQRRKVIVVWWLLSKGGYSSDAIQSAQKLVPGPYGENDACSHIRDLLLRPPPILDHTPNPNKEHAPAFQVGIEKSADPALMSSLGNIVDIMVSDGKSIRIRYAEPTIHDIIYGVGIESVMKKAKDDLGQRDLNALRGSLMQIAPKKGENVSQDDNDDTEERSNDNPGDLRARWIHLPVNELHLMRDLVSRLSYDLKRSERDHMALMKHFNRSWSEIAAGGGRYYMKPQCVQQPKQPQHEDHSNHSLSEGGISKGQCVAIYMPYLTIGDCPDSPSLPATKLLDESGTSRDSRRVRHIPLTLDQYYYPTLLDTFARDNDQVLSKFLEKHGQSLEPRATRKILMVNNLWIWILDEKTIITATADDSDQESTGSLLKVIWSEARNVFGEATSVYSIMELFLSAATGFFVAKSADIYNKGPIEIFRDSMRDVADQETRLFREFLNGLQEADKAQGVLPNQDLDNEPQGQRRGSSRYHVISSETVLLEALRDIRDELQMLSSIADDQEAVWKKAFSSYNKGKKSRSFQFYTPADAKKDIDVMLLEATNTENYVRYPPAGSKDTSWLIHDTDQ</sequence>
<proteinExistence type="predicted"/>